<feature type="non-terminal residue" evidence="3">
    <location>
        <position position="1"/>
    </location>
</feature>
<dbReference type="EMBL" id="CATQJA010002651">
    <property type="protein sequence ID" value="CAJ0577479.1"/>
    <property type="molecule type" value="Genomic_DNA"/>
</dbReference>
<keyword evidence="2" id="KW-0812">Transmembrane</keyword>
<feature type="transmembrane region" description="Helical" evidence="2">
    <location>
        <begin position="541"/>
        <end position="561"/>
    </location>
</feature>
<feature type="region of interest" description="Disordered" evidence="1">
    <location>
        <begin position="377"/>
        <end position="451"/>
    </location>
</feature>
<evidence type="ECO:0000256" key="2">
    <source>
        <dbReference type="SAM" id="Phobius"/>
    </source>
</evidence>
<gene>
    <name evidence="3" type="ORF">MSPICULIGERA_LOCUS15751</name>
</gene>
<keyword evidence="4" id="KW-1185">Reference proteome</keyword>
<proteinExistence type="predicted"/>
<comment type="caution">
    <text evidence="3">The sequence shown here is derived from an EMBL/GenBank/DDBJ whole genome shotgun (WGS) entry which is preliminary data.</text>
</comment>
<keyword evidence="2" id="KW-1133">Transmembrane helix</keyword>
<organism evidence="3 4">
    <name type="scientific">Mesorhabditis spiculigera</name>
    <dbReference type="NCBI Taxonomy" id="96644"/>
    <lineage>
        <taxon>Eukaryota</taxon>
        <taxon>Metazoa</taxon>
        <taxon>Ecdysozoa</taxon>
        <taxon>Nematoda</taxon>
        <taxon>Chromadorea</taxon>
        <taxon>Rhabditida</taxon>
        <taxon>Rhabditina</taxon>
        <taxon>Rhabditomorpha</taxon>
        <taxon>Rhabditoidea</taxon>
        <taxon>Rhabditidae</taxon>
        <taxon>Mesorhabditinae</taxon>
        <taxon>Mesorhabditis</taxon>
    </lineage>
</organism>
<keyword evidence="2" id="KW-0472">Membrane</keyword>
<evidence type="ECO:0000313" key="4">
    <source>
        <dbReference type="Proteomes" id="UP001177023"/>
    </source>
</evidence>
<feature type="compositionally biased region" description="Acidic residues" evidence="1">
    <location>
        <begin position="434"/>
        <end position="443"/>
    </location>
</feature>
<feature type="transmembrane region" description="Helical" evidence="2">
    <location>
        <begin position="32"/>
        <end position="57"/>
    </location>
</feature>
<feature type="compositionally biased region" description="Low complexity" evidence="1">
    <location>
        <begin position="393"/>
        <end position="416"/>
    </location>
</feature>
<dbReference type="AlphaFoldDB" id="A0AA36CZW5"/>
<feature type="region of interest" description="Disordered" evidence="1">
    <location>
        <begin position="216"/>
        <end position="290"/>
    </location>
</feature>
<dbReference type="Proteomes" id="UP001177023">
    <property type="component" value="Unassembled WGS sequence"/>
</dbReference>
<protein>
    <recommendedName>
        <fullName evidence="5">Transmembrane protein</fullName>
    </recommendedName>
</protein>
<reference evidence="3" key="1">
    <citation type="submission" date="2023-06" db="EMBL/GenBank/DDBJ databases">
        <authorList>
            <person name="Delattre M."/>
        </authorList>
    </citation>
    <scope>NUCLEOTIDE SEQUENCE</scope>
    <source>
        <strain evidence="3">AF72</strain>
    </source>
</reference>
<evidence type="ECO:0008006" key="5">
    <source>
        <dbReference type="Google" id="ProtNLM"/>
    </source>
</evidence>
<name>A0AA36CZW5_9BILA</name>
<feature type="transmembrane region" description="Helical" evidence="2">
    <location>
        <begin position="573"/>
        <end position="598"/>
    </location>
</feature>
<feature type="compositionally biased region" description="Basic residues" evidence="1">
    <location>
        <begin position="234"/>
        <end position="253"/>
    </location>
</feature>
<evidence type="ECO:0000256" key="1">
    <source>
        <dbReference type="SAM" id="MobiDB-lite"/>
    </source>
</evidence>
<evidence type="ECO:0000313" key="3">
    <source>
        <dbReference type="EMBL" id="CAJ0577479.1"/>
    </source>
</evidence>
<accession>A0AA36CZW5</accession>
<sequence length="663" mass="73325">MIGSTIESGSESRIDLRAGSIIRRKHQSKSRYLGCAPWLLLAAVLSFKFAVLAGWLVREYYESGYRCAFTWDDSDWQGENAALTAAPADNGRYAQLLRTKRQQEEDPILDPRFSLSSMKRPTAVQMQPVQTSGIQLLQSVGGQTIRTKTIRNRIEALPGNSVSLNDVPKMKPKPQMPIYEEGGSTEVVSLDDDQIDRLRPPIGGPVPKVPRIVARESGEDKENGQNSTSTVATTHKKKKKGKARRRRTTKLPRHLVTSGASSKNPTPSPHHSPFLTGALDPHDPHFSNKGHIRGYAMKTANKKPPKGQQQLKISDSTRMIWDMNEHNFTTHFSSGLVPTQANTDTLESPFKMSATTESSLDFGPINVFTMIDELMGTTALPPEDDPPSPTPSRAPRSTTTEEPSTATVQTTTTPTTTPQPPALKTDPTPPLTGDSDDSEEDANPGDAFSLWKKKVEDERRIQATMKSATTEKSVVTLDALHLGVTDEPRRTTVLTRYGELPTSANQPKEADEVTTGTNTEIFGNNLQSFADSVVCIARTLLDIWCFLQCICCIPSFVSVCFPSKSLFLAHLVLDVLFLIVAFVFCTTGVVFSLVLFVLVEGMSRETLVTWTVTLVFLFVLIFIYTAVVVITHRTWEMLIEASLPSKRTYRRVEQIDECEGEPL</sequence>
<feature type="transmembrane region" description="Helical" evidence="2">
    <location>
        <begin position="610"/>
        <end position="630"/>
    </location>
</feature>